<organism evidence="5 6">
    <name type="scientific">Candidatus Magnetaquiglobus chichijimensis</name>
    <dbReference type="NCBI Taxonomy" id="3141448"/>
    <lineage>
        <taxon>Bacteria</taxon>
        <taxon>Pseudomonadati</taxon>
        <taxon>Pseudomonadota</taxon>
        <taxon>Magnetococcia</taxon>
        <taxon>Magnetococcales</taxon>
        <taxon>Candidatus Magnetaquicoccaceae</taxon>
        <taxon>Candidatus Magnetaquiglobus</taxon>
    </lineage>
</organism>
<keyword evidence="6" id="KW-1185">Reference proteome</keyword>
<feature type="binding site" evidence="4">
    <location>
        <position position="77"/>
    </location>
    <ligand>
        <name>Zn(2+)</name>
        <dbReference type="ChEBI" id="CHEBI:29105"/>
    </ligand>
</feature>
<dbReference type="PANTHER" id="PTHR34535">
    <property type="entry name" value="HYDROGENASE MATURATION FACTOR HYPA"/>
    <property type="match status" value="1"/>
</dbReference>
<evidence type="ECO:0000313" key="6">
    <source>
        <dbReference type="Proteomes" id="UP001628193"/>
    </source>
</evidence>
<keyword evidence="3 4" id="KW-0862">Zinc</keyword>
<feature type="binding site" evidence="4">
    <location>
        <position position="91"/>
    </location>
    <ligand>
        <name>Zn(2+)</name>
        <dbReference type="ChEBI" id="CHEBI:29105"/>
    </ligand>
</feature>
<feature type="binding site" evidence="4">
    <location>
        <position position="94"/>
    </location>
    <ligand>
        <name>Zn(2+)</name>
        <dbReference type="ChEBI" id="CHEBI:29105"/>
    </ligand>
</feature>
<feature type="binding site" evidence="4">
    <location>
        <position position="2"/>
    </location>
    <ligand>
        <name>Ni(2+)</name>
        <dbReference type="ChEBI" id="CHEBI:49786"/>
    </ligand>
</feature>
<dbReference type="InterPro" id="IPR000688">
    <property type="entry name" value="HypA/HybF"/>
</dbReference>
<feature type="binding site" evidence="4">
    <location>
        <position position="74"/>
    </location>
    <ligand>
        <name>Zn(2+)</name>
        <dbReference type="ChEBI" id="CHEBI:29105"/>
    </ligand>
</feature>
<name>A0ABQ0C7R7_9PROT</name>
<keyword evidence="1 4" id="KW-0533">Nickel</keyword>
<dbReference type="EMBL" id="BAAFGK010000004">
    <property type="protein sequence ID" value="GAB0056935.1"/>
    <property type="molecule type" value="Genomic_DNA"/>
</dbReference>
<comment type="caution">
    <text evidence="5">The sequence shown here is derived from an EMBL/GenBank/DDBJ whole genome shotgun (WGS) entry which is preliminary data.</text>
</comment>
<dbReference type="RefSeq" id="WP_420904651.1">
    <property type="nucleotide sequence ID" value="NZ_BAAFGK010000004.1"/>
</dbReference>
<evidence type="ECO:0000313" key="5">
    <source>
        <dbReference type="EMBL" id="GAB0056935.1"/>
    </source>
</evidence>
<dbReference type="PIRSF" id="PIRSF004761">
    <property type="entry name" value="Hydrgn_mat_HypA"/>
    <property type="match status" value="1"/>
</dbReference>
<accession>A0ABQ0C7R7</accession>
<protein>
    <recommendedName>
        <fullName evidence="4">Hydrogenase maturation factor HypA</fullName>
    </recommendedName>
</protein>
<dbReference type="HAMAP" id="MF_00213">
    <property type="entry name" value="HypA_HybF"/>
    <property type="match status" value="1"/>
</dbReference>
<reference evidence="5 6" key="2">
    <citation type="submission" date="2024-09" db="EMBL/GenBank/DDBJ databases">
        <title>Draft genome sequence of Candidatus Magnetaquicoccaceae bacterium FCR-1.</title>
        <authorList>
            <person name="Shimoshige H."/>
            <person name="Shimamura S."/>
            <person name="Taoka A."/>
            <person name="Kobayashi H."/>
            <person name="Maekawa T."/>
        </authorList>
    </citation>
    <scope>NUCLEOTIDE SEQUENCE [LARGE SCALE GENOMIC DNA]</scope>
    <source>
        <strain evidence="5 6">FCR-1</strain>
    </source>
</reference>
<evidence type="ECO:0000256" key="3">
    <source>
        <dbReference type="ARBA" id="ARBA00022833"/>
    </source>
</evidence>
<dbReference type="Proteomes" id="UP001628193">
    <property type="component" value="Unassembled WGS sequence"/>
</dbReference>
<sequence length="115" mass="12710">MHELSIALSLVDQVRRIAERESATRVVSVRVRVGTMSGVDGESLTFCFPMAAREFPILEGARLEIVAEPMQWFCLTCRKIFAGESTQERACPQCGGLEHHLTGSDVLTLESLEVT</sequence>
<dbReference type="PANTHER" id="PTHR34535:SF3">
    <property type="entry name" value="HYDROGENASE MATURATION FACTOR HYPA"/>
    <property type="match status" value="1"/>
</dbReference>
<dbReference type="Pfam" id="PF01155">
    <property type="entry name" value="HypA"/>
    <property type="match status" value="1"/>
</dbReference>
<evidence type="ECO:0000256" key="1">
    <source>
        <dbReference type="ARBA" id="ARBA00022596"/>
    </source>
</evidence>
<keyword evidence="2 4" id="KW-0479">Metal-binding</keyword>
<evidence type="ECO:0000256" key="2">
    <source>
        <dbReference type="ARBA" id="ARBA00022723"/>
    </source>
</evidence>
<dbReference type="Gene3D" id="3.30.2320.80">
    <property type="match status" value="1"/>
</dbReference>
<evidence type="ECO:0000256" key="4">
    <source>
        <dbReference type="HAMAP-Rule" id="MF_00213"/>
    </source>
</evidence>
<gene>
    <name evidence="4 5" type="primary">hypA</name>
    <name evidence="5" type="ORF">SIID45300_01250</name>
</gene>
<proteinExistence type="inferred from homology"/>
<reference evidence="5 6" key="1">
    <citation type="submission" date="2024-05" db="EMBL/GenBank/DDBJ databases">
        <authorList>
            <consortium name="Candidatus Magnetaquicoccaceae bacterium FCR-1 genome sequencing consortium"/>
            <person name="Shimoshige H."/>
            <person name="Shimamura S."/>
            <person name="Taoka A."/>
            <person name="Kobayashi H."/>
            <person name="Maekawa T."/>
        </authorList>
    </citation>
    <scope>NUCLEOTIDE SEQUENCE [LARGE SCALE GENOMIC DNA]</scope>
    <source>
        <strain evidence="5 6">FCR-1</strain>
    </source>
</reference>
<comment type="similarity">
    <text evidence="4">Belongs to the HypA/HybF family.</text>
</comment>
<comment type="function">
    <text evidence="4">Involved in the maturation of [NiFe] hydrogenases. Required for nickel insertion into the metal center of the hydrogenase.</text>
</comment>